<gene>
    <name evidence="1" type="ORF">FKW77_006225</name>
</gene>
<keyword evidence="2" id="KW-1185">Reference proteome</keyword>
<reference evidence="1 2" key="1">
    <citation type="submission" date="2019-07" db="EMBL/GenBank/DDBJ databases">
        <title>Finished genome of Venturia effusa.</title>
        <authorList>
            <person name="Young C.A."/>
            <person name="Cox M.P."/>
            <person name="Ganley A.R.D."/>
            <person name="David W.J."/>
        </authorList>
    </citation>
    <scope>NUCLEOTIDE SEQUENCE [LARGE SCALE GENOMIC DNA]</scope>
    <source>
        <strain evidence="2">albino</strain>
    </source>
</reference>
<proteinExistence type="predicted"/>
<dbReference type="AlphaFoldDB" id="A0A517LLM6"/>
<dbReference type="EMBL" id="CP042199">
    <property type="protein sequence ID" value="QDS76543.1"/>
    <property type="molecule type" value="Genomic_DNA"/>
</dbReference>
<dbReference type="OrthoDB" id="4670414at2759"/>
<evidence type="ECO:0000313" key="2">
    <source>
        <dbReference type="Proteomes" id="UP000316270"/>
    </source>
</evidence>
<evidence type="ECO:0000313" key="1">
    <source>
        <dbReference type="EMBL" id="QDS76543.1"/>
    </source>
</evidence>
<organism evidence="1 2">
    <name type="scientific">Venturia effusa</name>
    <dbReference type="NCBI Taxonomy" id="50376"/>
    <lineage>
        <taxon>Eukaryota</taxon>
        <taxon>Fungi</taxon>
        <taxon>Dikarya</taxon>
        <taxon>Ascomycota</taxon>
        <taxon>Pezizomycotina</taxon>
        <taxon>Dothideomycetes</taxon>
        <taxon>Pleosporomycetidae</taxon>
        <taxon>Venturiales</taxon>
        <taxon>Venturiaceae</taxon>
        <taxon>Venturia</taxon>
    </lineage>
</organism>
<sequence>MSKRTYLPFNDGHTGYPNRMRLGTLCLDIYDPHQGNEDKRFDFRLDPEEEDFLTNEDYTTIIENKRTRTTKLNQQIKDRVTDIRIDEPCSYNFEVSSDTKVGLEIISALRGEAKNEKSMKVSLVGKAGQRVQLMRPTAFFRDEVYAQKGVRKWIQKQIEARKGHVHTPKIWMLTGVQLVAGGQVVEGFTQVKSQSVGVTVDSGLVTTGIPSGQKVATVDANNTNTTNTQSTFEYKDARVWAAQYMEVDIRTRILARSNLNDAPTLEALKEEASMVFKLKDLIDRGPKALREHVKPADEVFAEIVGLKYVDGVEDRDEEYTAPSADPATMSFDLKGYSAAMDGIDWEGYEEDVGKVEESLYYLEKSRRKANAVVV</sequence>
<name>A0A517LLM6_9PEZI</name>
<protein>
    <submittedName>
        <fullName evidence="1">Uncharacterized protein</fullName>
    </submittedName>
</protein>
<dbReference type="Proteomes" id="UP000316270">
    <property type="component" value="Chromosome 15"/>
</dbReference>
<accession>A0A517LLM6</accession>